<dbReference type="InterPro" id="IPR001339">
    <property type="entry name" value="mRNA_cap_enzyme_adenylation"/>
</dbReference>
<keyword evidence="4" id="KW-0949">S-adenosyl-L-methionine</keyword>
<dbReference type="GO" id="GO:0004484">
    <property type="term" value="F:mRNA guanylyltransferase activity"/>
    <property type="evidence" value="ECO:0007669"/>
    <property type="project" value="InterPro"/>
</dbReference>
<dbReference type="PROSITE" id="PS51562">
    <property type="entry name" value="RNA_CAP0_MT"/>
    <property type="match status" value="1"/>
</dbReference>
<dbReference type="Pfam" id="PF01331">
    <property type="entry name" value="mRNA_cap_enzyme"/>
    <property type="match status" value="1"/>
</dbReference>
<dbReference type="GO" id="GO:0004482">
    <property type="term" value="F:mRNA 5'-cap (guanine-N7-)-methyltransferase activity"/>
    <property type="evidence" value="ECO:0007669"/>
    <property type="project" value="InterPro"/>
</dbReference>
<evidence type="ECO:0000259" key="7">
    <source>
        <dbReference type="PROSITE" id="PS51562"/>
    </source>
</evidence>
<keyword evidence="6" id="KW-0506">mRNA capping</keyword>
<accession>A0A6C0JAB1</accession>
<reference evidence="8" key="1">
    <citation type="journal article" date="2020" name="Nature">
        <title>Giant virus diversity and host interactions through global metagenomics.</title>
        <authorList>
            <person name="Schulz F."/>
            <person name="Roux S."/>
            <person name="Paez-Espino D."/>
            <person name="Jungbluth S."/>
            <person name="Walsh D.A."/>
            <person name="Denef V.J."/>
            <person name="McMahon K.D."/>
            <person name="Konstantinidis K.T."/>
            <person name="Eloe-Fadrosh E.A."/>
            <person name="Kyrpides N.C."/>
            <person name="Woyke T."/>
        </authorList>
    </citation>
    <scope>NUCLEOTIDE SEQUENCE</scope>
    <source>
        <strain evidence="8">GVMAG-M-3300025880-76</strain>
    </source>
</reference>
<dbReference type="InterPro" id="IPR029063">
    <property type="entry name" value="SAM-dependent_MTases_sf"/>
</dbReference>
<dbReference type="GO" id="GO:0003723">
    <property type="term" value="F:RNA binding"/>
    <property type="evidence" value="ECO:0007669"/>
    <property type="project" value="UniProtKB-KW"/>
</dbReference>
<evidence type="ECO:0000256" key="4">
    <source>
        <dbReference type="ARBA" id="ARBA00022691"/>
    </source>
</evidence>
<evidence type="ECO:0000256" key="5">
    <source>
        <dbReference type="ARBA" id="ARBA00022884"/>
    </source>
</evidence>
<protein>
    <recommendedName>
        <fullName evidence="7">mRNA cap 0 methyltransferase domain-containing protein</fullName>
    </recommendedName>
</protein>
<dbReference type="EMBL" id="MN740360">
    <property type="protein sequence ID" value="QHU02569.1"/>
    <property type="molecule type" value="Genomic_DNA"/>
</dbReference>
<evidence type="ECO:0000256" key="3">
    <source>
        <dbReference type="ARBA" id="ARBA00022679"/>
    </source>
</evidence>
<dbReference type="InterPro" id="IPR039753">
    <property type="entry name" value="RG7MT1"/>
</dbReference>
<dbReference type="InterPro" id="IPR013846">
    <property type="entry name" value="mRNA_cap_enzyme_C"/>
</dbReference>
<keyword evidence="5" id="KW-0694">RNA-binding</keyword>
<dbReference type="Gene3D" id="3.30.470.30">
    <property type="entry name" value="DNA ligase/mRNA capping enzyme"/>
    <property type="match status" value="1"/>
</dbReference>
<dbReference type="SUPFAM" id="SSF53335">
    <property type="entry name" value="S-adenosyl-L-methionine-dependent methyltransferases"/>
    <property type="match status" value="1"/>
</dbReference>
<evidence type="ECO:0000256" key="2">
    <source>
        <dbReference type="ARBA" id="ARBA00022664"/>
    </source>
</evidence>
<keyword evidence="1" id="KW-0489">Methyltransferase</keyword>
<dbReference type="PANTHER" id="PTHR12189">
    <property type="entry name" value="MRNA GUANINE-7- METHYLTRANSFERASE"/>
    <property type="match status" value="1"/>
</dbReference>
<name>A0A6C0JAB1_9ZZZZ</name>
<dbReference type="InterPro" id="IPR004971">
    <property type="entry name" value="mRNA_G-N7_MeTrfase_dom"/>
</dbReference>
<dbReference type="SUPFAM" id="SSF56091">
    <property type="entry name" value="DNA ligase/mRNA capping enzyme, catalytic domain"/>
    <property type="match status" value="1"/>
</dbReference>
<feature type="domain" description="MRNA cap 0 methyltransferase" evidence="7">
    <location>
        <begin position="696"/>
        <end position="1024"/>
    </location>
</feature>
<dbReference type="PANTHER" id="PTHR12189:SF2">
    <property type="entry name" value="MRNA CAP GUANINE-N7 METHYLTRANSFERASE"/>
    <property type="match status" value="1"/>
</dbReference>
<keyword evidence="3" id="KW-0808">Transferase</keyword>
<keyword evidence="2" id="KW-0507">mRNA processing</keyword>
<sequence length="1042" mass="120249">MATKQKQESSMEEMLHKFISYKKTSPKLEKEFEIRFGTKGKALSRDEFDETIRNLLSIGFKNVNGMENGEQLLRILTQYKNGTSINNIRTEIKNNTHIQYYCIHNRIPEQRKFVVFQKKMPIVENGVKVYPYNNSEFNFRASFQVESTLHHESPIIQSNLLETWESLPKAFRLLNRIEFVHPDYPLKCHLSIVKSSDKNQKGNYGDYIYHKSIKNVDLFNKKETYEIEIEVDEDMMIRNNIDHAGVMQCLRKTIKSILCGIQRSRYPIPVSETNAVMKSYQKLAGIPDSNRFLNPKHFCGPSSITLQQHHLNVGSVSNILTNYTVTDKADGERRLMYISETGRIYLIDTNLRIIFTGRTTSETKNTLLDGELITHDKFGNFINRFAAFDVYFINNVDKRSLIMTTTENKPGRLQLLEEVIRNMKNEVSTKRINFDISVKQFYYGDSIFEQCKAITDKDNDGLFPYETDGLIFTPSDKPVPIHAGKFTWNDSFKWKPPQFNTIDFLISYEKENGVPKVLSDYSNANMTVRQHMTLNLMCGFDEKRHGYLNPARMVINGDYPSSKPLSMHEDSNSYRPHLFYPTNPYDGNAHICNVELIQGNTSVLTENGEPIADNTIVEFRYDANAEWKWKPLRVRYDKTRELKNGRRNFGNDYTVANSNWTSIHNPVTEQMITSGANIPEINDNKDDVYYNPNGKSNTTCLRDFHNYVVKSRLIQGVTRPGDTLIDLAVGKGGDFPKWIKSQLKFVFGVDKSGDNIENRIDGAYARYLNFRKKSSKTLPSSLFIQGDSSEELFGNKSITKENDKNIFMAIMGKGMKDKSTLGKNVFEQYGIGKDGFSVCSCQFAIHYFFESVYSLENFIQNVINVTSVGGYFIGTSYDGKRMFDFLTDVDTGSSKTLFTEDGDKIWEVTKQYNLDNFNENTVSSVGYGIDIYQDSINKTFREFLVNYEYFDSLMERFGFRLLNKDELAETGLSQSRGNFEEMFNAVKKEKNENTLNIEIGKTLNMTEMEKKISFLNTYFVYKKIRHEITPVKLMEDGSIELK</sequence>
<organism evidence="8">
    <name type="scientific">viral metagenome</name>
    <dbReference type="NCBI Taxonomy" id="1070528"/>
    <lineage>
        <taxon>unclassified sequences</taxon>
        <taxon>metagenomes</taxon>
        <taxon>organismal metagenomes</taxon>
    </lineage>
</organism>
<dbReference type="SUPFAM" id="SSF50249">
    <property type="entry name" value="Nucleic acid-binding proteins"/>
    <property type="match status" value="1"/>
</dbReference>
<dbReference type="GO" id="GO:0005634">
    <property type="term" value="C:nucleus"/>
    <property type="evidence" value="ECO:0007669"/>
    <property type="project" value="TreeGrafter"/>
</dbReference>
<dbReference type="Gene3D" id="2.40.50.140">
    <property type="entry name" value="Nucleic acid-binding proteins"/>
    <property type="match status" value="1"/>
</dbReference>
<dbReference type="Gene3D" id="3.40.50.150">
    <property type="entry name" value="Vaccinia Virus protein VP39"/>
    <property type="match status" value="1"/>
</dbReference>
<dbReference type="Pfam" id="PF03291">
    <property type="entry name" value="mRNA_G-N7_MeTrfase"/>
    <property type="match status" value="1"/>
</dbReference>
<evidence type="ECO:0000256" key="6">
    <source>
        <dbReference type="ARBA" id="ARBA00023042"/>
    </source>
</evidence>
<dbReference type="GO" id="GO:0005524">
    <property type="term" value="F:ATP binding"/>
    <property type="evidence" value="ECO:0007669"/>
    <property type="project" value="InterPro"/>
</dbReference>
<evidence type="ECO:0000256" key="1">
    <source>
        <dbReference type="ARBA" id="ARBA00022603"/>
    </source>
</evidence>
<dbReference type="Pfam" id="PF03919">
    <property type="entry name" value="mRNA_cap_C"/>
    <property type="match status" value="1"/>
</dbReference>
<proteinExistence type="predicted"/>
<evidence type="ECO:0000313" key="8">
    <source>
        <dbReference type="EMBL" id="QHU02569.1"/>
    </source>
</evidence>
<dbReference type="InterPro" id="IPR012340">
    <property type="entry name" value="NA-bd_OB-fold"/>
</dbReference>
<dbReference type="AlphaFoldDB" id="A0A6C0JAB1"/>